<evidence type="ECO:0000313" key="8">
    <source>
        <dbReference type="Proteomes" id="UP000623067"/>
    </source>
</evidence>
<feature type="transmembrane region" description="Helical" evidence="6">
    <location>
        <begin position="364"/>
        <end position="387"/>
    </location>
</feature>
<evidence type="ECO:0000256" key="3">
    <source>
        <dbReference type="ARBA" id="ARBA00022692"/>
    </source>
</evidence>
<feature type="transmembrane region" description="Helical" evidence="6">
    <location>
        <begin position="418"/>
        <end position="440"/>
    </location>
</feature>
<dbReference type="InterPro" id="IPR002797">
    <property type="entry name" value="Polysacc_synth"/>
</dbReference>
<feature type="transmembrane region" description="Helical" evidence="6">
    <location>
        <begin position="170"/>
        <end position="194"/>
    </location>
</feature>
<feature type="transmembrane region" description="Helical" evidence="6">
    <location>
        <begin position="394"/>
        <end position="412"/>
    </location>
</feature>
<feature type="transmembrane region" description="Helical" evidence="6">
    <location>
        <begin position="31"/>
        <end position="52"/>
    </location>
</feature>
<evidence type="ECO:0000256" key="4">
    <source>
        <dbReference type="ARBA" id="ARBA00022989"/>
    </source>
</evidence>
<feature type="transmembrane region" description="Helical" evidence="6">
    <location>
        <begin position="265"/>
        <end position="285"/>
    </location>
</feature>
<accession>A0A916SVG4</accession>
<feature type="transmembrane region" description="Helical" evidence="6">
    <location>
        <begin position="106"/>
        <end position="128"/>
    </location>
</feature>
<feature type="transmembrane region" description="Helical" evidence="6">
    <location>
        <begin position="322"/>
        <end position="344"/>
    </location>
</feature>
<reference evidence="7" key="1">
    <citation type="journal article" date="2014" name="Int. J. Syst. Evol. Microbiol.">
        <title>Complete genome sequence of Corynebacterium casei LMG S-19264T (=DSM 44701T), isolated from a smear-ripened cheese.</title>
        <authorList>
            <consortium name="US DOE Joint Genome Institute (JGI-PGF)"/>
            <person name="Walter F."/>
            <person name="Albersmeier A."/>
            <person name="Kalinowski J."/>
            <person name="Ruckert C."/>
        </authorList>
    </citation>
    <scope>NUCLEOTIDE SEQUENCE</scope>
    <source>
        <strain evidence="7">CGMCC 1.15330</strain>
    </source>
</reference>
<dbReference type="Pfam" id="PF01943">
    <property type="entry name" value="Polysacc_synt"/>
    <property type="match status" value="1"/>
</dbReference>
<organism evidence="7 8">
    <name type="scientific">Sphingomonas metalli</name>
    <dbReference type="NCBI Taxonomy" id="1779358"/>
    <lineage>
        <taxon>Bacteria</taxon>
        <taxon>Pseudomonadati</taxon>
        <taxon>Pseudomonadota</taxon>
        <taxon>Alphaproteobacteria</taxon>
        <taxon>Sphingomonadales</taxon>
        <taxon>Sphingomonadaceae</taxon>
        <taxon>Sphingomonas</taxon>
    </lineage>
</organism>
<dbReference type="AlphaFoldDB" id="A0A916SVG4"/>
<dbReference type="PANTHER" id="PTHR30250:SF31">
    <property type="entry name" value="INNER MEMBRANE PROTEIN YGHQ"/>
    <property type="match status" value="1"/>
</dbReference>
<dbReference type="GO" id="GO:0005886">
    <property type="term" value="C:plasma membrane"/>
    <property type="evidence" value="ECO:0007669"/>
    <property type="project" value="UniProtKB-SubCell"/>
</dbReference>
<dbReference type="Proteomes" id="UP000623067">
    <property type="component" value="Unassembled WGS sequence"/>
</dbReference>
<feature type="transmembrane region" description="Helical" evidence="6">
    <location>
        <begin position="140"/>
        <end position="158"/>
    </location>
</feature>
<keyword evidence="3 6" id="KW-0812">Transmembrane</keyword>
<dbReference type="RefSeq" id="WP_229664324.1">
    <property type="nucleotide sequence ID" value="NZ_BMIH01000001.1"/>
</dbReference>
<dbReference type="InterPro" id="IPR050833">
    <property type="entry name" value="Poly_Biosynth_Transport"/>
</dbReference>
<keyword evidence="4 6" id="KW-1133">Transmembrane helix</keyword>
<evidence type="ECO:0000256" key="5">
    <source>
        <dbReference type="ARBA" id="ARBA00023136"/>
    </source>
</evidence>
<keyword evidence="5 6" id="KW-0472">Membrane</keyword>
<gene>
    <name evidence="7" type="ORF">GCM10011380_05650</name>
</gene>
<keyword evidence="2" id="KW-1003">Cell membrane</keyword>
<reference evidence="7" key="2">
    <citation type="submission" date="2020-09" db="EMBL/GenBank/DDBJ databases">
        <authorList>
            <person name="Sun Q."/>
            <person name="Zhou Y."/>
        </authorList>
    </citation>
    <scope>NUCLEOTIDE SEQUENCE</scope>
    <source>
        <strain evidence="7">CGMCC 1.15330</strain>
    </source>
</reference>
<proteinExistence type="predicted"/>
<evidence type="ECO:0000256" key="1">
    <source>
        <dbReference type="ARBA" id="ARBA00004651"/>
    </source>
</evidence>
<evidence type="ECO:0000313" key="7">
    <source>
        <dbReference type="EMBL" id="GGB18956.1"/>
    </source>
</evidence>
<keyword evidence="8" id="KW-1185">Reference proteome</keyword>
<comment type="subcellular location">
    <subcellularLocation>
        <location evidence="1">Cell membrane</location>
        <topology evidence="1">Multi-pass membrane protein</topology>
    </subcellularLocation>
</comment>
<dbReference type="PANTHER" id="PTHR30250">
    <property type="entry name" value="PST FAMILY PREDICTED COLANIC ACID TRANSPORTER"/>
    <property type="match status" value="1"/>
</dbReference>
<evidence type="ECO:0000256" key="2">
    <source>
        <dbReference type="ARBA" id="ARBA00022475"/>
    </source>
</evidence>
<evidence type="ECO:0000256" key="6">
    <source>
        <dbReference type="SAM" id="Phobius"/>
    </source>
</evidence>
<dbReference type="EMBL" id="BMIH01000001">
    <property type="protein sequence ID" value="GGB18956.1"/>
    <property type="molecule type" value="Genomic_DNA"/>
</dbReference>
<comment type="caution">
    <text evidence="7">The sequence shown here is derived from an EMBL/GenBank/DDBJ whole genome shotgun (WGS) entry which is preliminary data.</text>
</comment>
<sequence>MLPPPASVPPATGTPATGTFAEMRRAVARNLGWLLASRGVIAVLSLFYLGIATRSLGVAGFGRFALIIGAAQTLAALVTFQSWQIIVQYGTAPLAADDQPALARLFRGTALLDLGSAIVGAILAWIILEACGEMMGIGATLKRATLIFAVVQLLTIRSTPLGILRLRDKFSLGAIADSVAPVTRFVGAVLVALIHPTVQGFLVAWGAAEVLTAVTYWAFVARDGDLALMRRGAGSRHLGREHPGLVRFALSTNASATLGLSSKQVPLLMVGAGAGLAAAGAFRLASQLAQALAKLSQMVSRAAFPEMVRTVRTAEPAALGKLLGRLFLASAAAALAIMLVVLLIGKPVLSLVGGKDFRGAWPILLWLALAGCLDFATVAVDTVMTALQRAGTVFAIRAAGVVLMVGSALLLIPRLGATGVAIGVAAGSAGVVLLMAAAAIRLARQR</sequence>
<name>A0A916SVG4_9SPHN</name>
<feature type="transmembrane region" description="Helical" evidence="6">
    <location>
        <begin position="201"/>
        <end position="219"/>
    </location>
</feature>
<protein>
    <submittedName>
        <fullName evidence="7">Teichoic acid transporter</fullName>
    </submittedName>
</protein>
<feature type="transmembrane region" description="Helical" evidence="6">
    <location>
        <begin position="64"/>
        <end position="86"/>
    </location>
</feature>